<dbReference type="InParanoid" id="G3I7F5"/>
<keyword evidence="5" id="KW-0238">DNA-binding</keyword>
<dbReference type="PANTHER" id="PTHR48112">
    <property type="entry name" value="HIGH MOBILITY GROUP PROTEIN DSP1"/>
    <property type="match status" value="1"/>
</dbReference>
<keyword evidence="4" id="KW-0677">Repeat</keyword>
<accession>G3I7F5</accession>
<evidence type="ECO:0000313" key="8">
    <source>
        <dbReference type="Proteomes" id="UP000001075"/>
    </source>
</evidence>
<dbReference type="EMBL" id="JH001425">
    <property type="protein sequence ID" value="EGW11716.1"/>
    <property type="molecule type" value="Genomic_DNA"/>
</dbReference>
<comment type="subcellular location">
    <subcellularLocation>
        <location evidence="1">Chromosome</location>
    </subcellularLocation>
</comment>
<organism evidence="7 8">
    <name type="scientific">Cricetulus griseus</name>
    <name type="common">Chinese hamster</name>
    <name type="synonym">Cricetulus barabensis griseus</name>
    <dbReference type="NCBI Taxonomy" id="10029"/>
    <lineage>
        <taxon>Eukaryota</taxon>
        <taxon>Metazoa</taxon>
        <taxon>Chordata</taxon>
        <taxon>Craniata</taxon>
        <taxon>Vertebrata</taxon>
        <taxon>Euteleostomi</taxon>
        <taxon>Mammalia</taxon>
        <taxon>Eutheria</taxon>
        <taxon>Euarchontoglires</taxon>
        <taxon>Glires</taxon>
        <taxon>Rodentia</taxon>
        <taxon>Myomorpha</taxon>
        <taxon>Muroidea</taxon>
        <taxon>Cricetidae</taxon>
        <taxon>Cricetinae</taxon>
        <taxon>Cricetulus</taxon>
    </lineage>
</organism>
<dbReference type="GO" id="GO:0006357">
    <property type="term" value="P:regulation of transcription by RNA polymerase II"/>
    <property type="evidence" value="ECO:0007669"/>
    <property type="project" value="TreeGrafter"/>
</dbReference>
<reference evidence="8" key="1">
    <citation type="journal article" date="2011" name="Nat. Biotechnol.">
        <title>The genomic sequence of the Chinese hamster ovary (CHO)-K1 cell line.</title>
        <authorList>
            <person name="Xu X."/>
            <person name="Nagarajan H."/>
            <person name="Lewis N.E."/>
            <person name="Pan S."/>
            <person name="Cai Z."/>
            <person name="Liu X."/>
            <person name="Chen W."/>
            <person name="Xie M."/>
            <person name="Wang W."/>
            <person name="Hammond S."/>
            <person name="Andersen M.R."/>
            <person name="Neff N."/>
            <person name="Passarelli B."/>
            <person name="Koh W."/>
            <person name="Fan H.C."/>
            <person name="Wang J."/>
            <person name="Gui Y."/>
            <person name="Lee K.H."/>
            <person name="Betenbaugh M.J."/>
            <person name="Quake S.R."/>
            <person name="Famili I."/>
            <person name="Palsson B.O."/>
            <person name="Wang J."/>
        </authorList>
    </citation>
    <scope>NUCLEOTIDE SEQUENCE [LARGE SCALE GENOMIC DNA]</scope>
    <source>
        <strain evidence="8">CHO K1 cell line</strain>
    </source>
</reference>
<dbReference type="AlphaFoldDB" id="G3I7F5"/>
<evidence type="ECO:0000256" key="6">
    <source>
        <dbReference type="ARBA" id="ARBA00023242"/>
    </source>
</evidence>
<dbReference type="InterPro" id="IPR036910">
    <property type="entry name" value="HMG_box_dom_sf"/>
</dbReference>
<dbReference type="Proteomes" id="UP000001075">
    <property type="component" value="Unassembled WGS sequence"/>
</dbReference>
<name>G3I7F5_CRIGR</name>
<evidence type="ECO:0000256" key="4">
    <source>
        <dbReference type="ARBA" id="ARBA00022737"/>
    </source>
</evidence>
<dbReference type="PANTHER" id="PTHR48112:SF12">
    <property type="entry name" value="HIGH MOBILITY GROUP PROTEIN B1-LIKE 1-RELATED"/>
    <property type="match status" value="1"/>
</dbReference>
<dbReference type="GO" id="GO:0003677">
    <property type="term" value="F:DNA binding"/>
    <property type="evidence" value="ECO:0007669"/>
    <property type="project" value="UniProtKB-KW"/>
</dbReference>
<evidence type="ECO:0000256" key="3">
    <source>
        <dbReference type="ARBA" id="ARBA00022454"/>
    </source>
</evidence>
<keyword evidence="3" id="KW-0158">Chromosome</keyword>
<sequence>MKTMSIEEKKKSEDMVIADKDHHEKGIQTYISLKGEIKKFKDPSALKKPLWALFLFCSEYHAQIKQNHPALSIVGAAKKLGQQSCR</sequence>
<evidence type="ECO:0000256" key="1">
    <source>
        <dbReference type="ARBA" id="ARBA00004286"/>
    </source>
</evidence>
<evidence type="ECO:0000313" key="7">
    <source>
        <dbReference type="EMBL" id="EGW11716.1"/>
    </source>
</evidence>
<protein>
    <submittedName>
        <fullName evidence="7">Putative high mobility group protein B1-like 1</fullName>
    </submittedName>
</protein>
<dbReference type="Gene3D" id="1.10.30.10">
    <property type="entry name" value="High mobility group box domain"/>
    <property type="match status" value="1"/>
</dbReference>
<gene>
    <name evidence="7" type="ORF">I79_019443</name>
</gene>
<dbReference type="STRING" id="10029.G3I7F5"/>
<dbReference type="InterPro" id="IPR050342">
    <property type="entry name" value="HMGB"/>
</dbReference>
<proteinExistence type="inferred from homology"/>
<evidence type="ECO:0000256" key="2">
    <source>
        <dbReference type="ARBA" id="ARBA00008774"/>
    </source>
</evidence>
<dbReference type="GO" id="GO:0005694">
    <property type="term" value="C:chromosome"/>
    <property type="evidence" value="ECO:0007669"/>
    <property type="project" value="UniProtKB-SubCell"/>
</dbReference>
<dbReference type="SUPFAM" id="SSF47095">
    <property type="entry name" value="HMG-box"/>
    <property type="match status" value="1"/>
</dbReference>
<dbReference type="PRINTS" id="PR00886">
    <property type="entry name" value="HIGHMOBLTY12"/>
</dbReference>
<evidence type="ECO:0000256" key="5">
    <source>
        <dbReference type="ARBA" id="ARBA00023125"/>
    </source>
</evidence>
<comment type="similarity">
    <text evidence="2">Belongs to the HMGB family.</text>
</comment>
<keyword evidence="6" id="KW-0539">Nucleus</keyword>